<name>A0AAP9GJI5_9VIBR</name>
<evidence type="ECO:0000313" key="2">
    <source>
        <dbReference type="Proteomes" id="UP000390336"/>
    </source>
</evidence>
<proteinExistence type="predicted"/>
<protein>
    <submittedName>
        <fullName evidence="1">Mobilization protein</fullName>
    </submittedName>
</protein>
<keyword evidence="1" id="KW-0614">Plasmid</keyword>
<dbReference type="RefSeq" id="WP_031500041.1">
    <property type="nucleotide sequence ID" value="NZ_CP045862.1"/>
</dbReference>
<dbReference type="Proteomes" id="UP000390336">
    <property type="component" value="Plasmid pVHvo-R"/>
</dbReference>
<reference evidence="1 2" key="1">
    <citation type="journal article" date="2015" name="Genome Announc.">
        <title>Draft Genome Sequence of Vibrio owensii Strain SH-14, Which Causes Shrimp Acute Hepatopancreatic Necrosis Disease.</title>
        <authorList>
            <person name="Liu L."/>
            <person name="Xiao J."/>
            <person name="Xia X."/>
            <person name="Pan Y."/>
            <person name="Yan S."/>
            <person name="Wang Y."/>
        </authorList>
    </citation>
    <scope>NUCLEOTIDE SEQUENCE [LARGE SCALE GENOMIC DNA]</scope>
    <source>
        <strain evidence="1 2">SH14</strain>
    </source>
</reference>
<accession>A0AAP9GJI5</accession>
<organism evidence="1 2">
    <name type="scientific">Vibrio owensii</name>
    <dbReference type="NCBI Taxonomy" id="696485"/>
    <lineage>
        <taxon>Bacteria</taxon>
        <taxon>Pseudomonadati</taxon>
        <taxon>Pseudomonadota</taxon>
        <taxon>Gammaproteobacteria</taxon>
        <taxon>Vibrionales</taxon>
        <taxon>Vibrionaceae</taxon>
        <taxon>Vibrio</taxon>
    </lineage>
</organism>
<dbReference type="AlphaFoldDB" id="A0AAP9GJI5"/>
<geneLocation type="plasmid" evidence="2">
    <name>pvhvo-r</name>
</geneLocation>
<dbReference type="NCBIfam" id="NF041423">
    <property type="entry name" value="MobC_subf"/>
    <property type="match status" value="1"/>
</dbReference>
<sequence length="246" mass="29345">MTTLIANSTERSRRNHEKIALVIQFLKQETYTNFDNLMLLLKYKGKNPLYRLINKLVALGYIHKHEFEFQTGHISIWGVTDLGLAQNIQDINEDFRAFDPYRVKFGTLEHKLMNQKAQIYLQRNGWTNWRNADQYSFRKQYEVEHRPDAIITAPNGFTIAIETERTLKTVSRYRAILKSHVLAQKKNYWSAVFYVVPNDDIRQLLIKRFDRVEYIPFDESKHPFEHYRSKLVRVFTLDELKTLTIQ</sequence>
<dbReference type="EMBL" id="CP045862">
    <property type="protein sequence ID" value="QGH51110.1"/>
    <property type="molecule type" value="Genomic_DNA"/>
</dbReference>
<evidence type="ECO:0000313" key="1">
    <source>
        <dbReference type="EMBL" id="QGH51110.1"/>
    </source>
</evidence>
<gene>
    <name evidence="1" type="ORF">APZ19_28600</name>
</gene>